<organism evidence="2 4">
    <name type="scientific">Friedmanniomyces endolithicus</name>
    <dbReference type="NCBI Taxonomy" id="329885"/>
    <lineage>
        <taxon>Eukaryota</taxon>
        <taxon>Fungi</taxon>
        <taxon>Dikarya</taxon>
        <taxon>Ascomycota</taxon>
        <taxon>Pezizomycotina</taxon>
        <taxon>Dothideomycetes</taxon>
        <taxon>Dothideomycetidae</taxon>
        <taxon>Mycosphaerellales</taxon>
        <taxon>Teratosphaeriaceae</taxon>
        <taxon>Friedmanniomyces</taxon>
    </lineage>
</organism>
<evidence type="ECO:0008006" key="6">
    <source>
        <dbReference type="Google" id="ProtNLM"/>
    </source>
</evidence>
<evidence type="ECO:0000256" key="1">
    <source>
        <dbReference type="SAM" id="MobiDB-lite"/>
    </source>
</evidence>
<protein>
    <recommendedName>
        <fullName evidence="6">F-box domain-containing protein</fullName>
    </recommendedName>
</protein>
<reference evidence="3" key="2">
    <citation type="submission" date="2023-06" db="EMBL/GenBank/DDBJ databases">
        <title>Black Yeasts Isolated from many extreme environments.</title>
        <authorList>
            <person name="Coleine C."/>
            <person name="Stajich J.E."/>
            <person name="Selbmann L."/>
        </authorList>
    </citation>
    <scope>NUCLEOTIDE SEQUENCE</scope>
    <source>
        <strain evidence="3">CCFEE 5200</strain>
    </source>
</reference>
<evidence type="ECO:0000313" key="2">
    <source>
        <dbReference type="EMBL" id="KAK0322833.1"/>
    </source>
</evidence>
<dbReference type="AlphaFoldDB" id="A0AAN6FT42"/>
<comment type="caution">
    <text evidence="2">The sequence shown here is derived from an EMBL/GenBank/DDBJ whole genome shotgun (WGS) entry which is preliminary data.</text>
</comment>
<sequence length="211" mass="25096">MVSTLTMSTPADKLEKNKQPKIGDDMNEAWYQWRKKQTFPLFDLPPELWIRICRFAVARPSPTILTVRIPTRKFRAKVRQPPITRTCTTIRKETISHFYAAPFVYEDRSQREAWELMSWLKVLRPKTRLELLDLVIESDQFDRIQYFSEVLGSFDLQLQRAGARQSDGRMTEVFKVVRYREEEESDEGSDEESEEEDEEDEEEDDDEEDME</sequence>
<reference evidence="2" key="1">
    <citation type="submission" date="2021-12" db="EMBL/GenBank/DDBJ databases">
        <title>Black yeast isolated from Biological Soil Crust.</title>
        <authorList>
            <person name="Kurbessoian T."/>
        </authorList>
    </citation>
    <scope>NUCLEOTIDE SEQUENCE</scope>
    <source>
        <strain evidence="2">CCFEE 5208</strain>
    </source>
</reference>
<dbReference type="Proteomes" id="UP001175353">
    <property type="component" value="Unassembled WGS sequence"/>
</dbReference>
<feature type="compositionally biased region" description="Acidic residues" evidence="1">
    <location>
        <begin position="182"/>
        <end position="211"/>
    </location>
</feature>
<dbReference type="EMBL" id="JAUJLE010000012">
    <property type="protein sequence ID" value="KAK1010212.1"/>
    <property type="molecule type" value="Genomic_DNA"/>
</dbReference>
<gene>
    <name evidence="2" type="ORF">LTR82_006290</name>
    <name evidence="3" type="ORF">LTR91_002608</name>
</gene>
<evidence type="ECO:0000313" key="4">
    <source>
        <dbReference type="Proteomes" id="UP001168146"/>
    </source>
</evidence>
<dbReference type="Proteomes" id="UP001168146">
    <property type="component" value="Unassembled WGS sequence"/>
</dbReference>
<accession>A0AAN6FT42</accession>
<evidence type="ECO:0000313" key="3">
    <source>
        <dbReference type="EMBL" id="KAK1010212.1"/>
    </source>
</evidence>
<dbReference type="EMBL" id="JASUXU010000015">
    <property type="protein sequence ID" value="KAK0322833.1"/>
    <property type="molecule type" value="Genomic_DNA"/>
</dbReference>
<feature type="compositionally biased region" description="Basic and acidic residues" evidence="1">
    <location>
        <begin position="12"/>
        <end position="21"/>
    </location>
</feature>
<keyword evidence="5" id="KW-1185">Reference proteome</keyword>
<feature type="region of interest" description="Disordered" evidence="1">
    <location>
        <begin position="178"/>
        <end position="211"/>
    </location>
</feature>
<proteinExistence type="predicted"/>
<evidence type="ECO:0000313" key="5">
    <source>
        <dbReference type="Proteomes" id="UP001175353"/>
    </source>
</evidence>
<feature type="region of interest" description="Disordered" evidence="1">
    <location>
        <begin position="1"/>
        <end position="21"/>
    </location>
</feature>
<name>A0AAN6FT42_9PEZI</name>